<feature type="region of interest" description="Disordered" evidence="1">
    <location>
        <begin position="158"/>
        <end position="179"/>
    </location>
</feature>
<name>A0A645HFE3_9ZZZZ</name>
<dbReference type="EMBL" id="VSSQ01087430">
    <property type="protein sequence ID" value="MPN34403.1"/>
    <property type="molecule type" value="Genomic_DNA"/>
</dbReference>
<evidence type="ECO:0000313" key="2">
    <source>
        <dbReference type="EMBL" id="MPN34403.1"/>
    </source>
</evidence>
<reference evidence="2" key="1">
    <citation type="submission" date="2019-08" db="EMBL/GenBank/DDBJ databases">
        <authorList>
            <person name="Kucharzyk K."/>
            <person name="Murdoch R.W."/>
            <person name="Higgins S."/>
            <person name="Loffler F."/>
        </authorList>
    </citation>
    <scope>NUCLEOTIDE SEQUENCE</scope>
</reference>
<accession>A0A645HFE3</accession>
<proteinExistence type="predicted"/>
<dbReference type="AlphaFoldDB" id="A0A645HFE3"/>
<organism evidence="2">
    <name type="scientific">bioreactor metagenome</name>
    <dbReference type="NCBI Taxonomy" id="1076179"/>
    <lineage>
        <taxon>unclassified sequences</taxon>
        <taxon>metagenomes</taxon>
        <taxon>ecological metagenomes</taxon>
    </lineage>
</organism>
<gene>
    <name evidence="2" type="ORF">SDC9_181896</name>
</gene>
<protein>
    <submittedName>
        <fullName evidence="2">Uncharacterized protein</fullName>
    </submittedName>
</protein>
<sequence>MLKEIDAHGFRRDLVIPNCLKCAAVGGVDQQYDQRDANAACQEDIQRRRKRCIRKRNLYVGEIEIVAHHVCAVGHRAKHVPLEDRADDLRKADGCDCQIVRLKAQHGKPDQRRKQSGGKPRADEAQEDACVKMDCSLIVFVDRLGKLHRRWHGEDGIGIRADEHKPGLSQREKARKAVE</sequence>
<evidence type="ECO:0000256" key="1">
    <source>
        <dbReference type="SAM" id="MobiDB-lite"/>
    </source>
</evidence>
<feature type="region of interest" description="Disordered" evidence="1">
    <location>
        <begin position="106"/>
        <end position="125"/>
    </location>
</feature>
<comment type="caution">
    <text evidence="2">The sequence shown here is derived from an EMBL/GenBank/DDBJ whole genome shotgun (WGS) entry which is preliminary data.</text>
</comment>